<keyword evidence="5" id="KW-0813">Transport</keyword>
<feature type="transmembrane region" description="Helical" evidence="6">
    <location>
        <begin position="477"/>
        <end position="499"/>
    </location>
</feature>
<dbReference type="PROSITE" id="PS01023">
    <property type="entry name" value="PTR2_2"/>
    <property type="match status" value="1"/>
</dbReference>
<feature type="transmembrane region" description="Helical" evidence="6">
    <location>
        <begin position="240"/>
        <end position="259"/>
    </location>
</feature>
<evidence type="ECO:0000256" key="4">
    <source>
        <dbReference type="ARBA" id="ARBA00023136"/>
    </source>
</evidence>
<feature type="transmembrane region" description="Helical" evidence="6">
    <location>
        <begin position="445"/>
        <end position="465"/>
    </location>
</feature>
<evidence type="ECO:0000256" key="2">
    <source>
        <dbReference type="ARBA" id="ARBA00022692"/>
    </source>
</evidence>
<dbReference type="InterPro" id="IPR018456">
    <property type="entry name" value="PTR2_symporter_CS"/>
</dbReference>
<evidence type="ECO:0000256" key="3">
    <source>
        <dbReference type="ARBA" id="ARBA00022989"/>
    </source>
</evidence>
<dbReference type="OrthoDB" id="8904098at2759"/>
<evidence type="ECO:0000313" key="7">
    <source>
        <dbReference type="EMBL" id="KAG7366929.1"/>
    </source>
</evidence>
<evidence type="ECO:0000256" key="6">
    <source>
        <dbReference type="SAM" id="Phobius"/>
    </source>
</evidence>
<proteinExistence type="inferred from homology"/>
<dbReference type="Proteomes" id="UP000693970">
    <property type="component" value="Unassembled WGS sequence"/>
</dbReference>
<dbReference type="GO" id="GO:0006857">
    <property type="term" value="P:oligopeptide transport"/>
    <property type="evidence" value="ECO:0007669"/>
    <property type="project" value="InterPro"/>
</dbReference>
<gene>
    <name evidence="7" type="ORF">IV203_029599</name>
</gene>
<keyword evidence="2 5" id="KW-0812">Transmembrane</keyword>
<protein>
    <submittedName>
        <fullName evidence="7">Amino acid/peptide transporter</fullName>
    </submittedName>
</protein>
<reference evidence="7" key="2">
    <citation type="submission" date="2021-04" db="EMBL/GenBank/DDBJ databases">
        <authorList>
            <person name="Podell S."/>
        </authorList>
    </citation>
    <scope>NUCLEOTIDE SEQUENCE</scope>
    <source>
        <strain evidence="7">Hildebrandi</strain>
    </source>
</reference>
<evidence type="ECO:0000256" key="1">
    <source>
        <dbReference type="ARBA" id="ARBA00004141"/>
    </source>
</evidence>
<evidence type="ECO:0000313" key="8">
    <source>
        <dbReference type="Proteomes" id="UP000693970"/>
    </source>
</evidence>
<keyword evidence="4 6" id="KW-0472">Membrane</keyword>
<dbReference type="Pfam" id="PF00854">
    <property type="entry name" value="PTR2"/>
    <property type="match status" value="1"/>
</dbReference>
<comment type="caution">
    <text evidence="7">The sequence shown here is derived from an EMBL/GenBank/DDBJ whole genome shotgun (WGS) entry which is preliminary data.</text>
</comment>
<organism evidence="7 8">
    <name type="scientific">Nitzschia inconspicua</name>
    <dbReference type="NCBI Taxonomy" id="303405"/>
    <lineage>
        <taxon>Eukaryota</taxon>
        <taxon>Sar</taxon>
        <taxon>Stramenopiles</taxon>
        <taxon>Ochrophyta</taxon>
        <taxon>Bacillariophyta</taxon>
        <taxon>Bacillariophyceae</taxon>
        <taxon>Bacillariophycidae</taxon>
        <taxon>Bacillariales</taxon>
        <taxon>Bacillariaceae</taxon>
        <taxon>Nitzschia</taxon>
    </lineage>
</organism>
<feature type="transmembrane region" description="Helical" evidence="6">
    <location>
        <begin position="216"/>
        <end position="234"/>
    </location>
</feature>
<feature type="transmembrane region" description="Helical" evidence="6">
    <location>
        <begin position="407"/>
        <end position="425"/>
    </location>
</feature>
<dbReference type="GO" id="GO:0022857">
    <property type="term" value="F:transmembrane transporter activity"/>
    <property type="evidence" value="ECO:0007669"/>
    <property type="project" value="InterPro"/>
</dbReference>
<evidence type="ECO:0000256" key="5">
    <source>
        <dbReference type="RuleBase" id="RU003755"/>
    </source>
</evidence>
<sequence>MTAPSESPSIWNRVVIAILVTETAERMAYFGFRAILVLYFHNGLGLSESLSVSLFAGVSCGAYFSPLVGALLADSSWGRYHTILTFSTLYTIGLCFLTLGAYQVSSVGRSRNQEDPNTNQEHVEATDNLLYEKVATFLGLFLVCLGTGGIKPCVSAFGADQIALGESNERRKRNDTHSEHRKYNDDFEESMEQEQHVEELQLQSAQEDISRFFNSFYFCINLGALSSFAIIPIIRSNFGFGAAFLVPTIFMSTALLVFLSQRRQYKHRIHNLSQPPLSRVLRHCVSLLWSRRGYRHVPIPAREENGRRGEESQDGIMTSIDLVIHEDAQQVLHLMPVMLLFPVFWMLYDQQGSVWTLQATRLNLHGLQPEQLQFLNPLQIMIFIPLFDQIVYPLMHHCGFDIQPLRRMEYGMGFAVLSFLTSALLEHFIQTRPTNSVSLGWQIPQITILTVSEIFLNITGLEFAYSQAPGNMQALILALYLFMTAIGDGLAAFLFATFFTHLSTAVTMIICAICMTANTLLFRFVARRWKPYEDHRVILEKVDEGLQLGIVNPTDMS</sequence>
<reference evidence="7" key="1">
    <citation type="journal article" date="2021" name="Sci. Rep.">
        <title>Diploid genomic architecture of Nitzschia inconspicua, an elite biomass production diatom.</title>
        <authorList>
            <person name="Oliver A."/>
            <person name="Podell S."/>
            <person name="Pinowska A."/>
            <person name="Traller J.C."/>
            <person name="Smith S.R."/>
            <person name="McClure R."/>
            <person name="Beliaev A."/>
            <person name="Bohutskyi P."/>
            <person name="Hill E.A."/>
            <person name="Rabines A."/>
            <person name="Zheng H."/>
            <person name="Allen L.Z."/>
            <person name="Kuo A."/>
            <person name="Grigoriev I.V."/>
            <person name="Allen A.E."/>
            <person name="Hazlebeck D."/>
            <person name="Allen E.E."/>
        </authorList>
    </citation>
    <scope>NUCLEOTIDE SEQUENCE</scope>
    <source>
        <strain evidence="7">Hildebrandi</strain>
    </source>
</reference>
<dbReference type="GO" id="GO:0016020">
    <property type="term" value="C:membrane"/>
    <property type="evidence" value="ECO:0007669"/>
    <property type="project" value="UniProtKB-SubCell"/>
</dbReference>
<keyword evidence="8" id="KW-1185">Reference proteome</keyword>
<comment type="similarity">
    <text evidence="5">Belongs to the major facilitator superfamily. Proton-dependent oligopeptide transporter (POT/PTR) (TC 2.A.17) family.</text>
</comment>
<comment type="subcellular location">
    <subcellularLocation>
        <location evidence="1 5">Membrane</location>
        <topology evidence="1 5">Multi-pass membrane protein</topology>
    </subcellularLocation>
</comment>
<name>A0A9K3Q3F1_9STRA</name>
<dbReference type="InterPro" id="IPR000109">
    <property type="entry name" value="POT_fam"/>
</dbReference>
<dbReference type="AlphaFoldDB" id="A0A9K3Q3F1"/>
<accession>A0A9K3Q3F1</accession>
<feature type="transmembrane region" description="Helical" evidence="6">
    <location>
        <begin position="52"/>
        <end position="73"/>
    </location>
</feature>
<feature type="transmembrane region" description="Helical" evidence="6">
    <location>
        <begin position="79"/>
        <end position="102"/>
    </location>
</feature>
<dbReference type="PANTHER" id="PTHR11654">
    <property type="entry name" value="OLIGOPEPTIDE TRANSPORTER-RELATED"/>
    <property type="match status" value="1"/>
</dbReference>
<dbReference type="EMBL" id="JAGRRH010000007">
    <property type="protein sequence ID" value="KAG7366929.1"/>
    <property type="molecule type" value="Genomic_DNA"/>
</dbReference>
<feature type="transmembrane region" description="Helical" evidence="6">
    <location>
        <begin position="505"/>
        <end position="526"/>
    </location>
</feature>
<feature type="transmembrane region" description="Helical" evidence="6">
    <location>
        <begin position="14"/>
        <end position="40"/>
    </location>
</feature>
<keyword evidence="3 6" id="KW-1133">Transmembrane helix</keyword>